<gene>
    <name evidence="1" type="ORF">K460DRAFT_354811</name>
</gene>
<keyword evidence="2" id="KW-1185">Reference proteome</keyword>
<evidence type="ECO:0000313" key="2">
    <source>
        <dbReference type="Proteomes" id="UP000800039"/>
    </source>
</evidence>
<reference evidence="1" key="1">
    <citation type="submission" date="2020-01" db="EMBL/GenBank/DDBJ databases">
        <authorList>
            <consortium name="DOE Joint Genome Institute"/>
            <person name="Haridas S."/>
            <person name="Albert R."/>
            <person name="Binder M."/>
            <person name="Bloem J."/>
            <person name="Labutti K."/>
            <person name="Salamov A."/>
            <person name="Andreopoulos B."/>
            <person name="Baker S.E."/>
            <person name="Barry K."/>
            <person name="Bills G."/>
            <person name="Bluhm B.H."/>
            <person name="Cannon C."/>
            <person name="Castanera R."/>
            <person name="Culley D.E."/>
            <person name="Daum C."/>
            <person name="Ezra D."/>
            <person name="Gonzalez J.B."/>
            <person name="Henrissat B."/>
            <person name="Kuo A."/>
            <person name="Liang C."/>
            <person name="Lipzen A."/>
            <person name="Lutzoni F."/>
            <person name="Magnuson J."/>
            <person name="Mondo S."/>
            <person name="Nolan M."/>
            <person name="Ohm R."/>
            <person name="Pangilinan J."/>
            <person name="Park H.-J."/>
            <person name="Ramirez L."/>
            <person name="Alfaro M."/>
            <person name="Sun H."/>
            <person name="Tritt A."/>
            <person name="Yoshinaga Y."/>
            <person name="Zwiers L.-H."/>
            <person name="Turgeon B.G."/>
            <person name="Goodwin S.B."/>
            <person name="Spatafora J.W."/>
            <person name="Crous P.W."/>
            <person name="Grigoriev I.V."/>
        </authorList>
    </citation>
    <scope>NUCLEOTIDE SEQUENCE</scope>
    <source>
        <strain evidence="1">CBS 394.84</strain>
    </source>
</reference>
<dbReference type="Proteomes" id="UP000800039">
    <property type="component" value="Unassembled WGS sequence"/>
</dbReference>
<proteinExistence type="predicted"/>
<dbReference type="EMBL" id="ML976616">
    <property type="protein sequence ID" value="KAF1844949.1"/>
    <property type="molecule type" value="Genomic_DNA"/>
</dbReference>
<name>A0A9P4GGD6_9PLEO</name>
<dbReference type="AlphaFoldDB" id="A0A9P4GGD6"/>
<dbReference type="RefSeq" id="XP_040787512.1">
    <property type="nucleotide sequence ID" value="XM_040931822.1"/>
</dbReference>
<dbReference type="GeneID" id="63849074"/>
<accession>A0A9P4GGD6</accession>
<comment type="caution">
    <text evidence="1">The sequence shown here is derived from an EMBL/GenBank/DDBJ whole genome shotgun (WGS) entry which is preliminary data.</text>
</comment>
<protein>
    <submittedName>
        <fullName evidence="1">Uncharacterized protein</fullName>
    </submittedName>
</protein>
<organism evidence="1 2">
    <name type="scientific">Cucurbitaria berberidis CBS 394.84</name>
    <dbReference type="NCBI Taxonomy" id="1168544"/>
    <lineage>
        <taxon>Eukaryota</taxon>
        <taxon>Fungi</taxon>
        <taxon>Dikarya</taxon>
        <taxon>Ascomycota</taxon>
        <taxon>Pezizomycotina</taxon>
        <taxon>Dothideomycetes</taxon>
        <taxon>Pleosporomycetidae</taxon>
        <taxon>Pleosporales</taxon>
        <taxon>Pleosporineae</taxon>
        <taxon>Cucurbitariaceae</taxon>
        <taxon>Cucurbitaria</taxon>
    </lineage>
</organism>
<evidence type="ECO:0000313" key="1">
    <source>
        <dbReference type="EMBL" id="KAF1844949.1"/>
    </source>
</evidence>
<sequence>MPAGKNCCQRNQSSRLVRIRRQRTQEKLHGREARLSQDRLRGHSRDLAAPCPIPKPPVGRRRRLRKRPWISSTPAAVPLVTKLGPNFLFHLTVLPACSLQKDHGTLFGLEHGRLARTDNLTTTGHGGPDGATEGGVNRSLLNGAIVCAK</sequence>